<dbReference type="Pfam" id="PF24626">
    <property type="entry name" value="SH3_Tf2-1"/>
    <property type="match status" value="1"/>
</dbReference>
<gene>
    <name evidence="4" type="ORF">E5676_scaffold306G001460</name>
</gene>
<protein>
    <submittedName>
        <fullName evidence="4">Wall-associated receptor kinase 5-like</fullName>
    </submittedName>
</protein>
<dbReference type="InterPro" id="IPR043502">
    <property type="entry name" value="DNA/RNA_pol_sf"/>
</dbReference>
<evidence type="ECO:0000259" key="3">
    <source>
        <dbReference type="Pfam" id="PF24626"/>
    </source>
</evidence>
<dbReference type="GO" id="GO:0016301">
    <property type="term" value="F:kinase activity"/>
    <property type="evidence" value="ECO:0007669"/>
    <property type="project" value="UniProtKB-KW"/>
</dbReference>
<dbReference type="SUPFAM" id="SSF56672">
    <property type="entry name" value="DNA/RNA polymerases"/>
    <property type="match status" value="1"/>
</dbReference>
<keyword evidence="4" id="KW-0418">Kinase</keyword>
<dbReference type="Proteomes" id="UP000321947">
    <property type="component" value="Unassembled WGS sequence"/>
</dbReference>
<dbReference type="EMBL" id="SSTD01007940">
    <property type="protein sequence ID" value="TYK17871.1"/>
    <property type="molecule type" value="Genomic_DNA"/>
</dbReference>
<name>A0A5D3D0U9_CUCMM</name>
<dbReference type="PANTHER" id="PTHR37984:SF5">
    <property type="entry name" value="PROTEIN NYNRIN-LIKE"/>
    <property type="match status" value="1"/>
</dbReference>
<keyword evidence="1" id="KW-0511">Multifunctional enzyme</keyword>
<dbReference type="InterPro" id="IPR056924">
    <property type="entry name" value="SH3_Tf2-1"/>
</dbReference>
<evidence type="ECO:0000256" key="1">
    <source>
        <dbReference type="ARBA" id="ARBA00023268"/>
    </source>
</evidence>
<dbReference type="Pfam" id="PF17919">
    <property type="entry name" value="RT_RNaseH_2"/>
    <property type="match status" value="1"/>
</dbReference>
<dbReference type="Gene3D" id="3.30.70.270">
    <property type="match status" value="1"/>
</dbReference>
<dbReference type="InterPro" id="IPR050951">
    <property type="entry name" value="Retrovirus_Pol_polyprotein"/>
</dbReference>
<feature type="domain" description="Tf2-1-like SH3-like" evidence="3">
    <location>
        <begin position="212"/>
        <end position="273"/>
    </location>
</feature>
<dbReference type="AlphaFoldDB" id="A0A5D3D0U9"/>
<reference evidence="4 5" key="1">
    <citation type="submission" date="2019-08" db="EMBL/GenBank/DDBJ databases">
        <title>Draft genome sequences of two oriental melons (Cucumis melo L. var makuwa).</title>
        <authorList>
            <person name="Kwon S.-Y."/>
        </authorList>
    </citation>
    <scope>NUCLEOTIDE SEQUENCE [LARGE SCALE GENOMIC DNA]</scope>
    <source>
        <strain evidence="5">cv. Chang Bougi</strain>
        <tissue evidence="4">Leaf</tissue>
    </source>
</reference>
<feature type="domain" description="Reverse transcriptase/retrotransposon-derived protein RNase H-like" evidence="2">
    <location>
        <begin position="56"/>
        <end position="121"/>
    </location>
</feature>
<evidence type="ECO:0000313" key="4">
    <source>
        <dbReference type="EMBL" id="TYK17871.1"/>
    </source>
</evidence>
<dbReference type="PANTHER" id="PTHR37984">
    <property type="entry name" value="PROTEIN CBG26694"/>
    <property type="match status" value="1"/>
</dbReference>
<dbReference type="InterPro" id="IPR041577">
    <property type="entry name" value="RT_RNaseH_2"/>
</dbReference>
<evidence type="ECO:0000259" key="2">
    <source>
        <dbReference type="Pfam" id="PF17919"/>
    </source>
</evidence>
<organism evidence="4 5">
    <name type="scientific">Cucumis melo var. makuwa</name>
    <name type="common">Oriental melon</name>
    <dbReference type="NCBI Taxonomy" id="1194695"/>
    <lineage>
        <taxon>Eukaryota</taxon>
        <taxon>Viridiplantae</taxon>
        <taxon>Streptophyta</taxon>
        <taxon>Embryophyta</taxon>
        <taxon>Tracheophyta</taxon>
        <taxon>Spermatophyta</taxon>
        <taxon>Magnoliopsida</taxon>
        <taxon>eudicotyledons</taxon>
        <taxon>Gunneridae</taxon>
        <taxon>Pentapetalae</taxon>
        <taxon>rosids</taxon>
        <taxon>fabids</taxon>
        <taxon>Cucurbitales</taxon>
        <taxon>Cucurbitaceae</taxon>
        <taxon>Benincaseae</taxon>
        <taxon>Cucumis</taxon>
    </lineage>
</organism>
<accession>A0A5D3D0U9</accession>
<dbReference type="InterPro" id="IPR043128">
    <property type="entry name" value="Rev_trsase/Diguanyl_cyclase"/>
</dbReference>
<sequence length="283" mass="32360">MEPKKIEAIRTWPIPDSIKEIQAFLGLASFYRKFIKNFNSIVAPFTDRLKKGNFKWTLQQQESFANIKKKLTSSPILQLPDFTSPFELAVDACGMGIGAVLSQKGHPAEEENKVADALSRKNSPLTLLSSEITAFKHLPDLYKEDVDSVMVVVDRFSKMTHFAALDIIQEAESLVEKLEQLHKEVTDHLMKTTDSYKKEADMKRRQAKFAKGDLVMVHRKKSRFPSGTYNKLKYRQIGPVRILEKYGENAFKVELPPDMNIHPVFNVADLKPYYAPDEFKLAH</sequence>
<comment type="caution">
    <text evidence="4">The sequence shown here is derived from an EMBL/GenBank/DDBJ whole genome shotgun (WGS) entry which is preliminary data.</text>
</comment>
<keyword evidence="4" id="KW-0808">Transferase</keyword>
<evidence type="ECO:0000313" key="5">
    <source>
        <dbReference type="Proteomes" id="UP000321947"/>
    </source>
</evidence>
<keyword evidence="4" id="KW-0675">Receptor</keyword>
<proteinExistence type="predicted"/>
<dbReference type="FunFam" id="3.30.70.270:FF:000020">
    <property type="entry name" value="Transposon Tf2-6 polyprotein-like Protein"/>
    <property type="match status" value="1"/>
</dbReference>